<organism evidence="14 15">
    <name type="scientific">Gasterosteus aculeatus aculeatus</name>
    <name type="common">three-spined stickleback</name>
    <dbReference type="NCBI Taxonomy" id="481459"/>
    <lineage>
        <taxon>Eukaryota</taxon>
        <taxon>Metazoa</taxon>
        <taxon>Chordata</taxon>
        <taxon>Craniata</taxon>
        <taxon>Vertebrata</taxon>
        <taxon>Euteleostomi</taxon>
        <taxon>Actinopterygii</taxon>
        <taxon>Neopterygii</taxon>
        <taxon>Teleostei</taxon>
        <taxon>Neoteleostei</taxon>
        <taxon>Acanthomorphata</taxon>
        <taxon>Eupercaria</taxon>
        <taxon>Perciformes</taxon>
        <taxon>Cottioidei</taxon>
        <taxon>Gasterosteales</taxon>
        <taxon>Gasterosteidae</taxon>
        <taxon>Gasterosteus</taxon>
    </lineage>
</organism>
<evidence type="ECO:0000256" key="1">
    <source>
        <dbReference type="ARBA" id="ARBA00004123"/>
    </source>
</evidence>
<dbReference type="Proteomes" id="UP000007635">
    <property type="component" value="Chromosome IV"/>
</dbReference>
<evidence type="ECO:0000256" key="11">
    <source>
        <dbReference type="ARBA" id="ARBA00023242"/>
    </source>
</evidence>
<evidence type="ECO:0000256" key="12">
    <source>
        <dbReference type="ARBA" id="ARBA00023306"/>
    </source>
</evidence>
<dbReference type="PANTHER" id="PTHR10418:SF2">
    <property type="entry name" value="SECURIN"/>
    <property type="match status" value="1"/>
</dbReference>
<keyword evidence="12" id="KW-0131">Cell cycle</keyword>
<evidence type="ECO:0000313" key="15">
    <source>
        <dbReference type="Proteomes" id="UP000007635"/>
    </source>
</evidence>
<proteinExistence type="inferred from homology"/>
<evidence type="ECO:0000256" key="7">
    <source>
        <dbReference type="ARBA" id="ARBA00022776"/>
    </source>
</evidence>
<keyword evidence="11" id="KW-0539">Nucleus</keyword>
<reference evidence="14" key="2">
    <citation type="submission" date="2025-08" db="UniProtKB">
        <authorList>
            <consortium name="Ensembl"/>
        </authorList>
    </citation>
    <scope>IDENTIFICATION</scope>
</reference>
<comment type="subcellular location">
    <subcellularLocation>
        <location evidence="2">Cytoplasm</location>
    </subcellularLocation>
    <subcellularLocation>
        <location evidence="1">Nucleus</location>
    </subcellularLocation>
</comment>
<keyword evidence="8" id="KW-0159">Chromosome partition</keyword>
<sequence length="193" mass="21440">MVVVETSAAVSDTMSNIIFAERENACLQPPNLKMRQRLQSAPEKLLSPMSAKTLHTPLQLGRKAFGAVNKRMATPVVGTQEKLKPQETKVKPASMNKVEEYPEIEKFIPYDPLAFEKYGVPEDLIPLGDFALPGLARFPRAPRLCDCLETIAALPNPSPVKMPQRSDHCSELDAFLQTLDELTVELPPESFTH</sequence>
<accession>A0AAQ4NZA5</accession>
<dbReference type="GO" id="GO:0005634">
    <property type="term" value="C:nucleus"/>
    <property type="evidence" value="ECO:0007669"/>
    <property type="project" value="UniProtKB-SubCell"/>
</dbReference>
<dbReference type="GO" id="GO:0045143">
    <property type="term" value="P:homologous chromosome segregation"/>
    <property type="evidence" value="ECO:0007669"/>
    <property type="project" value="TreeGrafter"/>
</dbReference>
<evidence type="ECO:0000256" key="9">
    <source>
        <dbReference type="ARBA" id="ARBA00022843"/>
    </source>
</evidence>
<name>A0AAQ4NZA5_GASAC</name>
<dbReference type="GO" id="GO:0017124">
    <property type="term" value="F:SH3 domain binding"/>
    <property type="evidence" value="ECO:0007669"/>
    <property type="project" value="UniProtKB-KW"/>
</dbReference>
<dbReference type="GO" id="GO:0051301">
    <property type="term" value="P:cell division"/>
    <property type="evidence" value="ECO:0007669"/>
    <property type="project" value="UniProtKB-KW"/>
</dbReference>
<evidence type="ECO:0000256" key="6">
    <source>
        <dbReference type="ARBA" id="ARBA00022737"/>
    </source>
</evidence>
<keyword evidence="15" id="KW-1185">Reference proteome</keyword>
<keyword evidence="4" id="KW-0963">Cytoplasm</keyword>
<dbReference type="AlphaFoldDB" id="A0AAQ4NZA5"/>
<keyword evidence="5" id="KW-0132">Cell division</keyword>
<dbReference type="Ensembl" id="ENSGACT00000036715.1">
    <property type="protein sequence ID" value="ENSGACP00000030721.1"/>
    <property type="gene ID" value="ENSGACG00000032572.1"/>
</dbReference>
<evidence type="ECO:0000256" key="2">
    <source>
        <dbReference type="ARBA" id="ARBA00004496"/>
    </source>
</evidence>
<dbReference type="GeneTree" id="ENSGT00730000112008"/>
<evidence type="ECO:0000256" key="8">
    <source>
        <dbReference type="ARBA" id="ARBA00022829"/>
    </source>
</evidence>
<keyword evidence="7" id="KW-0498">Mitosis</keyword>
<evidence type="ECO:0000256" key="5">
    <source>
        <dbReference type="ARBA" id="ARBA00022618"/>
    </source>
</evidence>
<evidence type="ECO:0000256" key="13">
    <source>
        <dbReference type="ARBA" id="ARBA00039185"/>
    </source>
</evidence>
<comment type="similarity">
    <text evidence="3">Belongs to the securin family.</text>
</comment>
<dbReference type="GO" id="GO:0051276">
    <property type="term" value="P:chromosome organization"/>
    <property type="evidence" value="ECO:0007669"/>
    <property type="project" value="InterPro"/>
</dbReference>
<dbReference type="InterPro" id="IPR006940">
    <property type="entry name" value="Securin_separation_inhibitor"/>
</dbReference>
<protein>
    <recommendedName>
        <fullName evidence="13">Securin</fullName>
    </recommendedName>
</protein>
<keyword evidence="6" id="KW-0677">Repeat</keyword>
<evidence type="ECO:0000256" key="10">
    <source>
        <dbReference type="ARBA" id="ARBA00023036"/>
    </source>
</evidence>
<keyword evidence="10" id="KW-0729">SH3-binding</keyword>
<reference evidence="14 15" key="1">
    <citation type="journal article" date="2021" name="G3 (Bethesda)">
        <title>Improved contiguity of the threespine stickleback genome using long-read sequencing.</title>
        <authorList>
            <person name="Nath S."/>
            <person name="Shaw D.E."/>
            <person name="White M.A."/>
        </authorList>
    </citation>
    <scope>NUCLEOTIDE SEQUENCE [LARGE SCALE GENOMIC DNA]</scope>
    <source>
        <strain evidence="14 15">Lake Benthic</strain>
    </source>
</reference>
<reference evidence="14" key="3">
    <citation type="submission" date="2025-09" db="UniProtKB">
        <authorList>
            <consortium name="Ensembl"/>
        </authorList>
    </citation>
    <scope>IDENTIFICATION</scope>
</reference>
<evidence type="ECO:0000256" key="4">
    <source>
        <dbReference type="ARBA" id="ARBA00022490"/>
    </source>
</evidence>
<keyword evidence="9" id="KW-0832">Ubl conjugation</keyword>
<dbReference type="GO" id="GO:0005737">
    <property type="term" value="C:cytoplasm"/>
    <property type="evidence" value="ECO:0007669"/>
    <property type="project" value="UniProtKB-SubCell"/>
</dbReference>
<evidence type="ECO:0000256" key="3">
    <source>
        <dbReference type="ARBA" id="ARBA00009264"/>
    </source>
</evidence>
<dbReference type="PANTHER" id="PTHR10418">
    <property type="entry name" value="SECURIN-3"/>
    <property type="match status" value="1"/>
</dbReference>
<evidence type="ECO:0000313" key="14">
    <source>
        <dbReference type="Ensembl" id="ENSGACP00000030721.1"/>
    </source>
</evidence>